<reference evidence="2 3" key="1">
    <citation type="submission" date="2019-03" db="EMBL/GenBank/DDBJ databases">
        <title>Draft genome sequence of Xylaria hypoxylon DSM 108379, a ubiquitous saprotrophic-parasitic fungi on hardwood.</title>
        <authorList>
            <person name="Buettner E."/>
            <person name="Leonhardt S."/>
            <person name="Gebauer A.M."/>
            <person name="Liers C."/>
            <person name="Hofrichter M."/>
            <person name="Kellner H."/>
        </authorList>
    </citation>
    <scope>NUCLEOTIDE SEQUENCE [LARGE SCALE GENOMIC DNA]</scope>
    <source>
        <strain evidence="2 3">DSM 108379</strain>
    </source>
</reference>
<gene>
    <name evidence="2" type="ORF">E0Z10_g680</name>
</gene>
<sequence>MILLVYKHREKNSYVALFSYCTFVATAASIAQQLHTIVLWDEIKTRQFYYLREKVGNPEIVIAGPSYGLDLILFYIQYYFYNVEGILILVWAFALAFSIFDPSGPSQPQRVSRRFGVFAKTIAFLQPGLLIGLLQAPVIRKTTAAFLVLADFNLAISLTLGSVFIVAVLIKYIQTRRRLHRWTIRIPPSRDSNNNGGETGQDSESEQSIYDGWLVVRFIIALLFIEAFQILTILSGFSQANNSKEDVMPEQPDLSAARAVVDFVTFIPGVSIGLLVSYLTVTSDIYPLSKSGVCGVWNNAELQTHTIRFIYPAKVPPRSAIDGHSCFSIDPEIRQSGDKLSNIAIPRAGF</sequence>
<accession>A0A4Z0Z8F2</accession>
<keyword evidence="1" id="KW-0812">Transmembrane</keyword>
<dbReference type="EMBL" id="SKBN01000006">
    <property type="protein sequence ID" value="TGJ88070.1"/>
    <property type="molecule type" value="Genomic_DNA"/>
</dbReference>
<feature type="transmembrane region" description="Helical" evidence="1">
    <location>
        <begin position="214"/>
        <end position="237"/>
    </location>
</feature>
<keyword evidence="1" id="KW-0472">Membrane</keyword>
<feature type="transmembrane region" description="Helical" evidence="1">
    <location>
        <begin position="154"/>
        <end position="173"/>
    </location>
</feature>
<organism evidence="2 3">
    <name type="scientific">Xylaria hypoxylon</name>
    <dbReference type="NCBI Taxonomy" id="37992"/>
    <lineage>
        <taxon>Eukaryota</taxon>
        <taxon>Fungi</taxon>
        <taxon>Dikarya</taxon>
        <taxon>Ascomycota</taxon>
        <taxon>Pezizomycotina</taxon>
        <taxon>Sordariomycetes</taxon>
        <taxon>Xylariomycetidae</taxon>
        <taxon>Xylariales</taxon>
        <taxon>Xylariaceae</taxon>
        <taxon>Xylaria</taxon>
    </lineage>
</organism>
<feature type="transmembrane region" description="Helical" evidence="1">
    <location>
        <begin position="86"/>
        <end position="103"/>
    </location>
</feature>
<proteinExistence type="predicted"/>
<dbReference type="AlphaFoldDB" id="A0A4Z0Z8F2"/>
<evidence type="ECO:0000313" key="2">
    <source>
        <dbReference type="EMBL" id="TGJ88070.1"/>
    </source>
</evidence>
<comment type="caution">
    <text evidence="2">The sequence shown here is derived from an EMBL/GenBank/DDBJ whole genome shotgun (WGS) entry which is preliminary data.</text>
</comment>
<dbReference type="Proteomes" id="UP000297716">
    <property type="component" value="Unassembled WGS sequence"/>
</dbReference>
<keyword evidence="3" id="KW-1185">Reference proteome</keyword>
<protein>
    <submittedName>
        <fullName evidence="2">Uncharacterized protein</fullName>
    </submittedName>
</protein>
<evidence type="ECO:0000256" key="1">
    <source>
        <dbReference type="SAM" id="Phobius"/>
    </source>
</evidence>
<dbReference type="OrthoDB" id="5287295at2759"/>
<evidence type="ECO:0000313" key="3">
    <source>
        <dbReference type="Proteomes" id="UP000297716"/>
    </source>
</evidence>
<feature type="transmembrane region" description="Helical" evidence="1">
    <location>
        <begin position="14"/>
        <end position="40"/>
    </location>
</feature>
<name>A0A4Z0Z8F2_9PEZI</name>
<feature type="transmembrane region" description="Helical" evidence="1">
    <location>
        <begin position="257"/>
        <end position="281"/>
    </location>
</feature>
<feature type="transmembrane region" description="Helical" evidence="1">
    <location>
        <begin position="115"/>
        <end position="134"/>
    </location>
</feature>
<keyword evidence="1" id="KW-1133">Transmembrane helix</keyword>